<accession>A0A2P6NET3</accession>
<dbReference type="Proteomes" id="UP000241769">
    <property type="component" value="Unassembled WGS sequence"/>
</dbReference>
<dbReference type="InParanoid" id="A0A2P6NET3"/>
<feature type="region of interest" description="Disordered" evidence="1">
    <location>
        <begin position="47"/>
        <end position="84"/>
    </location>
</feature>
<feature type="compositionally biased region" description="Polar residues" evidence="1">
    <location>
        <begin position="55"/>
        <end position="65"/>
    </location>
</feature>
<name>A0A2P6NET3_9EUKA</name>
<feature type="compositionally biased region" description="Polar residues" evidence="1">
    <location>
        <begin position="1"/>
        <end position="18"/>
    </location>
</feature>
<gene>
    <name evidence="2" type="ORF">PROFUN_09713</name>
</gene>
<proteinExistence type="predicted"/>
<feature type="region of interest" description="Disordered" evidence="1">
    <location>
        <begin position="1"/>
        <end position="29"/>
    </location>
</feature>
<reference evidence="2 3" key="1">
    <citation type="journal article" date="2018" name="Genome Biol. Evol.">
        <title>Multiple Roots of Fruiting Body Formation in Amoebozoa.</title>
        <authorList>
            <person name="Hillmann F."/>
            <person name="Forbes G."/>
            <person name="Novohradska S."/>
            <person name="Ferling I."/>
            <person name="Riege K."/>
            <person name="Groth M."/>
            <person name="Westermann M."/>
            <person name="Marz M."/>
            <person name="Spaller T."/>
            <person name="Winckler T."/>
            <person name="Schaap P."/>
            <person name="Glockner G."/>
        </authorList>
    </citation>
    <scope>NUCLEOTIDE SEQUENCE [LARGE SCALE GENOMIC DNA]</scope>
    <source>
        <strain evidence="2 3">Jena</strain>
    </source>
</reference>
<keyword evidence="3" id="KW-1185">Reference proteome</keyword>
<comment type="caution">
    <text evidence="2">The sequence shown here is derived from an EMBL/GenBank/DDBJ whole genome shotgun (WGS) entry which is preliminary data.</text>
</comment>
<evidence type="ECO:0000313" key="2">
    <source>
        <dbReference type="EMBL" id="PRP82466.1"/>
    </source>
</evidence>
<dbReference type="EMBL" id="MDYQ01000102">
    <property type="protein sequence ID" value="PRP82466.1"/>
    <property type="molecule type" value="Genomic_DNA"/>
</dbReference>
<dbReference type="AlphaFoldDB" id="A0A2P6NET3"/>
<organism evidence="2 3">
    <name type="scientific">Planoprotostelium fungivorum</name>
    <dbReference type="NCBI Taxonomy" id="1890364"/>
    <lineage>
        <taxon>Eukaryota</taxon>
        <taxon>Amoebozoa</taxon>
        <taxon>Evosea</taxon>
        <taxon>Variosea</taxon>
        <taxon>Cavosteliida</taxon>
        <taxon>Cavosteliaceae</taxon>
        <taxon>Planoprotostelium</taxon>
    </lineage>
</organism>
<feature type="compositionally biased region" description="Polar residues" evidence="1">
    <location>
        <begin position="73"/>
        <end position="84"/>
    </location>
</feature>
<protein>
    <submittedName>
        <fullName evidence="2">Uncharacterized protein</fullName>
    </submittedName>
</protein>
<evidence type="ECO:0000256" key="1">
    <source>
        <dbReference type="SAM" id="MobiDB-lite"/>
    </source>
</evidence>
<evidence type="ECO:0000313" key="3">
    <source>
        <dbReference type="Proteomes" id="UP000241769"/>
    </source>
</evidence>
<sequence>MVTLESTASSSVVTSGDETTVLEEEQSRSVLPLEQSSLEAAISQNALRRKKESMTPKSINQCHTNSIREHSFGETSPSRDCGQPTMNTELVQKLIPDATGAELDIQIAVVRCYEVICKYIYIWERRKPGKTLESLKTLRIWFRQITTEEKKHTIFMAARTTSVVIANNLTAENSVMVIRRPKGNKPSARDEVVEDRWVFKNNFNTILESAAISLNENAAMESMKMMFNALNVKRDNLGNVMTDLNNIKRELGTA</sequence>